<evidence type="ECO:0000313" key="3">
    <source>
        <dbReference type="Proteomes" id="UP000688137"/>
    </source>
</evidence>
<organism evidence="2 3">
    <name type="scientific">Paramecium primaurelia</name>
    <dbReference type="NCBI Taxonomy" id="5886"/>
    <lineage>
        <taxon>Eukaryota</taxon>
        <taxon>Sar</taxon>
        <taxon>Alveolata</taxon>
        <taxon>Ciliophora</taxon>
        <taxon>Intramacronucleata</taxon>
        <taxon>Oligohymenophorea</taxon>
        <taxon>Peniculida</taxon>
        <taxon>Parameciidae</taxon>
        <taxon>Paramecium</taxon>
    </lineage>
</organism>
<keyword evidence="1" id="KW-1133">Transmembrane helix</keyword>
<accession>A0A8S1L1K1</accession>
<keyword evidence="3" id="KW-1185">Reference proteome</keyword>
<gene>
    <name evidence="2" type="ORF">PPRIM_AZ9-3.1.T0310007</name>
</gene>
<evidence type="ECO:0008006" key="4">
    <source>
        <dbReference type="Google" id="ProtNLM"/>
    </source>
</evidence>
<dbReference type="AlphaFoldDB" id="A0A8S1L1K1"/>
<protein>
    <recommendedName>
        <fullName evidence="4">Transmembrane protein</fullName>
    </recommendedName>
</protein>
<proteinExistence type="predicted"/>
<sequence length="201" mass="24982">MRKVFNNYNAIGIIPKFMKILFYRFVNFCETHQGVFIFNKEVKQLNIICHNKNTPLYYSFYIYLIFYYYFSIPLFITYKLLNTDVPQLKKALFISQSDKQIIFLFLLLIFCLFSFYRINTQLQSVKNSYKSRLKNNYQKFEFEEQKIIIIKNNNFQKHKIIRYFLPLKKKLLCYRKNNKKTKFKFKKKYFYNNFYKFQQEN</sequence>
<evidence type="ECO:0000256" key="1">
    <source>
        <dbReference type="SAM" id="Phobius"/>
    </source>
</evidence>
<name>A0A8S1L1K1_PARPR</name>
<comment type="caution">
    <text evidence="2">The sequence shown here is derived from an EMBL/GenBank/DDBJ whole genome shotgun (WGS) entry which is preliminary data.</text>
</comment>
<reference evidence="2" key="1">
    <citation type="submission" date="2021-01" db="EMBL/GenBank/DDBJ databases">
        <authorList>
            <consortium name="Genoscope - CEA"/>
            <person name="William W."/>
        </authorList>
    </citation>
    <scope>NUCLEOTIDE SEQUENCE</scope>
</reference>
<feature type="transmembrane region" description="Helical" evidence="1">
    <location>
        <begin position="60"/>
        <end position="81"/>
    </location>
</feature>
<evidence type="ECO:0000313" key="2">
    <source>
        <dbReference type="EMBL" id="CAD8060841.1"/>
    </source>
</evidence>
<feature type="transmembrane region" description="Helical" evidence="1">
    <location>
        <begin position="101"/>
        <end position="118"/>
    </location>
</feature>
<keyword evidence="1" id="KW-0812">Transmembrane</keyword>
<dbReference type="Proteomes" id="UP000688137">
    <property type="component" value="Unassembled WGS sequence"/>
</dbReference>
<keyword evidence="1" id="KW-0472">Membrane</keyword>
<dbReference type="EMBL" id="CAJJDM010000030">
    <property type="protein sequence ID" value="CAD8060841.1"/>
    <property type="molecule type" value="Genomic_DNA"/>
</dbReference>